<dbReference type="AlphaFoldDB" id="A0A1H6DIP8"/>
<dbReference type="EMBL" id="FNVU01000015">
    <property type="protein sequence ID" value="SEG84555.1"/>
    <property type="molecule type" value="Genomic_DNA"/>
</dbReference>
<protein>
    <submittedName>
        <fullName evidence="1">Uncharacterized protein</fullName>
    </submittedName>
</protein>
<organism evidence="1 2">
    <name type="scientific">Actinacidiphila yanglinensis</name>
    <dbReference type="NCBI Taxonomy" id="310779"/>
    <lineage>
        <taxon>Bacteria</taxon>
        <taxon>Bacillati</taxon>
        <taxon>Actinomycetota</taxon>
        <taxon>Actinomycetes</taxon>
        <taxon>Kitasatosporales</taxon>
        <taxon>Streptomycetaceae</taxon>
        <taxon>Actinacidiphila</taxon>
    </lineage>
</organism>
<proteinExistence type="predicted"/>
<dbReference type="Proteomes" id="UP000236754">
    <property type="component" value="Unassembled WGS sequence"/>
</dbReference>
<name>A0A1H6DIP8_9ACTN</name>
<gene>
    <name evidence="1" type="ORF">SAMN05216223_11594</name>
</gene>
<sequence length="131" mass="13420">MPGFQQRPRVVTAHPTPFASLAMAVCQAGRVEVSDVPAVSAGSTTLDQAVASLNLVFDQPVDTSSAAVLKALLTSAAKYASLAGFASHASPECLRGPRYEADDACCSDGCGPAGAGLVLTLNTRSRILRSN</sequence>
<accession>A0A1H6DIP8</accession>
<keyword evidence="2" id="KW-1185">Reference proteome</keyword>
<evidence type="ECO:0000313" key="1">
    <source>
        <dbReference type="EMBL" id="SEG84555.1"/>
    </source>
</evidence>
<reference evidence="1 2" key="1">
    <citation type="submission" date="2016-10" db="EMBL/GenBank/DDBJ databases">
        <authorList>
            <person name="de Groot N.N."/>
        </authorList>
    </citation>
    <scope>NUCLEOTIDE SEQUENCE [LARGE SCALE GENOMIC DNA]</scope>
    <source>
        <strain evidence="1 2">CGMCC 4.2023</strain>
    </source>
</reference>
<evidence type="ECO:0000313" key="2">
    <source>
        <dbReference type="Proteomes" id="UP000236754"/>
    </source>
</evidence>